<gene>
    <name evidence="3" type="ORF">GCM10009765_24820</name>
</gene>
<feature type="signal peptide" evidence="2">
    <location>
        <begin position="1"/>
        <end position="20"/>
    </location>
</feature>
<keyword evidence="4" id="KW-1185">Reference proteome</keyword>
<dbReference type="EMBL" id="BAAANY010000008">
    <property type="protein sequence ID" value="GAA1674465.1"/>
    <property type="molecule type" value="Genomic_DNA"/>
</dbReference>
<name>A0ABP4SKS8_9ACTN</name>
<evidence type="ECO:0008006" key="5">
    <source>
        <dbReference type="Google" id="ProtNLM"/>
    </source>
</evidence>
<feature type="region of interest" description="Disordered" evidence="1">
    <location>
        <begin position="54"/>
        <end position="73"/>
    </location>
</feature>
<accession>A0ABP4SKS8</accession>
<organism evidence="3 4">
    <name type="scientific">Fodinicola feengrottensis</name>
    <dbReference type="NCBI Taxonomy" id="435914"/>
    <lineage>
        <taxon>Bacteria</taxon>
        <taxon>Bacillati</taxon>
        <taxon>Actinomycetota</taxon>
        <taxon>Actinomycetes</taxon>
        <taxon>Mycobacteriales</taxon>
        <taxon>Fodinicola</taxon>
    </lineage>
</organism>
<feature type="chain" id="PRO_5045745430" description="Secreted protein" evidence="2">
    <location>
        <begin position="21"/>
        <end position="104"/>
    </location>
</feature>
<sequence>MTEAAIVVCALAIAGAVATAAVAKASTAATLTNFSLRVDMTQHFPSSAELTRKGCSPCGGHRNERGDADRNSEVTVITRSGAKLPRQRKARKIFPTDYSPYFDS</sequence>
<evidence type="ECO:0000256" key="1">
    <source>
        <dbReference type="SAM" id="MobiDB-lite"/>
    </source>
</evidence>
<keyword evidence="2" id="KW-0732">Signal</keyword>
<comment type="caution">
    <text evidence="3">The sequence shown here is derived from an EMBL/GenBank/DDBJ whole genome shotgun (WGS) entry which is preliminary data.</text>
</comment>
<evidence type="ECO:0000313" key="3">
    <source>
        <dbReference type="EMBL" id="GAA1674465.1"/>
    </source>
</evidence>
<reference evidence="4" key="1">
    <citation type="journal article" date="2019" name="Int. J. Syst. Evol. Microbiol.">
        <title>The Global Catalogue of Microorganisms (GCM) 10K type strain sequencing project: providing services to taxonomists for standard genome sequencing and annotation.</title>
        <authorList>
            <consortium name="The Broad Institute Genomics Platform"/>
            <consortium name="The Broad Institute Genome Sequencing Center for Infectious Disease"/>
            <person name="Wu L."/>
            <person name="Ma J."/>
        </authorList>
    </citation>
    <scope>NUCLEOTIDE SEQUENCE [LARGE SCALE GENOMIC DNA]</scope>
    <source>
        <strain evidence="4">JCM 14718</strain>
    </source>
</reference>
<proteinExistence type="predicted"/>
<protein>
    <recommendedName>
        <fullName evidence="5">Secreted protein</fullName>
    </recommendedName>
</protein>
<feature type="compositionally biased region" description="Basic and acidic residues" evidence="1">
    <location>
        <begin position="61"/>
        <end position="72"/>
    </location>
</feature>
<evidence type="ECO:0000313" key="4">
    <source>
        <dbReference type="Proteomes" id="UP001500618"/>
    </source>
</evidence>
<dbReference type="Proteomes" id="UP001500618">
    <property type="component" value="Unassembled WGS sequence"/>
</dbReference>
<evidence type="ECO:0000256" key="2">
    <source>
        <dbReference type="SAM" id="SignalP"/>
    </source>
</evidence>